<evidence type="ECO:0000313" key="2">
    <source>
        <dbReference type="Proteomes" id="UP000662637"/>
    </source>
</evidence>
<proteinExistence type="predicted"/>
<organism evidence="1 2">
    <name type="scientific">Marmota monax</name>
    <name type="common">Woodchuck</name>
    <dbReference type="NCBI Taxonomy" id="9995"/>
    <lineage>
        <taxon>Eukaryota</taxon>
        <taxon>Metazoa</taxon>
        <taxon>Chordata</taxon>
        <taxon>Craniata</taxon>
        <taxon>Vertebrata</taxon>
        <taxon>Euteleostomi</taxon>
        <taxon>Mammalia</taxon>
        <taxon>Eutheria</taxon>
        <taxon>Euarchontoglires</taxon>
        <taxon>Glires</taxon>
        <taxon>Rodentia</taxon>
        <taxon>Sciuromorpha</taxon>
        <taxon>Sciuridae</taxon>
        <taxon>Xerinae</taxon>
        <taxon>Marmotini</taxon>
        <taxon>Marmota</taxon>
    </lineage>
</organism>
<accession>A0A834Q2D2</accession>
<evidence type="ECO:0000313" key="1">
    <source>
        <dbReference type="EMBL" id="KAF7469938.1"/>
    </source>
</evidence>
<dbReference type="EMBL" id="WJEC01007571">
    <property type="protein sequence ID" value="KAF7469938.1"/>
    <property type="molecule type" value="Genomic_DNA"/>
</dbReference>
<reference evidence="1" key="1">
    <citation type="submission" date="2020-08" db="EMBL/GenBank/DDBJ databases">
        <authorList>
            <person name="Shumante A."/>
            <person name="Zimin A.V."/>
            <person name="Puiu D."/>
            <person name="Salzberg S.L."/>
        </authorList>
    </citation>
    <scope>NUCLEOTIDE SEQUENCE</scope>
    <source>
        <strain evidence="1">WC2-LM</strain>
        <tissue evidence="1">Liver</tissue>
    </source>
</reference>
<gene>
    <name evidence="1" type="ORF">GHT09_018628</name>
</gene>
<dbReference type="Proteomes" id="UP000662637">
    <property type="component" value="Unassembled WGS sequence"/>
</dbReference>
<name>A0A834Q2D2_MARMO</name>
<protein>
    <submittedName>
        <fullName evidence="1">Uncharacterized protein</fullName>
    </submittedName>
</protein>
<comment type="caution">
    <text evidence="1">The sequence shown here is derived from an EMBL/GenBank/DDBJ whole genome shotgun (WGS) entry which is preliminary data.</text>
</comment>
<dbReference type="AlphaFoldDB" id="A0A834Q2D2"/>
<sequence length="51" mass="5917">MKPRPAAFVDNKLKQRIIQFGFWHGVCRQLYSFEGETWLSLTTVGGRVEFA</sequence>